<dbReference type="GO" id="GO:0050661">
    <property type="term" value="F:NADP binding"/>
    <property type="evidence" value="ECO:0007669"/>
    <property type="project" value="InterPro"/>
</dbReference>
<dbReference type="PANTHER" id="PTHR23023">
    <property type="entry name" value="DIMETHYLANILINE MONOOXYGENASE"/>
    <property type="match status" value="1"/>
</dbReference>
<dbReference type="InterPro" id="IPR035959">
    <property type="entry name" value="RutC-like_sf"/>
</dbReference>
<dbReference type="InterPro" id="IPR036188">
    <property type="entry name" value="FAD/NAD-bd_sf"/>
</dbReference>
<feature type="transmembrane region" description="Helical" evidence="7">
    <location>
        <begin position="315"/>
        <end position="335"/>
    </location>
</feature>
<feature type="transmembrane region" description="Helical" evidence="7">
    <location>
        <begin position="108"/>
        <end position="130"/>
    </location>
</feature>
<dbReference type="PROSITE" id="PS50850">
    <property type="entry name" value="MFS"/>
    <property type="match status" value="1"/>
</dbReference>
<dbReference type="SUPFAM" id="SSF55298">
    <property type="entry name" value="YjgF-like"/>
    <property type="match status" value="1"/>
</dbReference>
<feature type="transmembrane region" description="Helical" evidence="7">
    <location>
        <begin position="342"/>
        <end position="361"/>
    </location>
</feature>
<feature type="transmembrane region" description="Helical" evidence="7">
    <location>
        <begin position="279"/>
        <end position="303"/>
    </location>
</feature>
<dbReference type="GO" id="GO:0016020">
    <property type="term" value="C:membrane"/>
    <property type="evidence" value="ECO:0007669"/>
    <property type="project" value="UniProtKB-SubCell"/>
</dbReference>
<dbReference type="RefSeq" id="XP_036534202.1">
    <property type="nucleotide sequence ID" value="XM_036674876.1"/>
</dbReference>
<dbReference type="Pfam" id="PF00743">
    <property type="entry name" value="FMO-like"/>
    <property type="match status" value="1"/>
</dbReference>
<dbReference type="InterPro" id="IPR011701">
    <property type="entry name" value="MFS"/>
</dbReference>
<dbReference type="GeneID" id="59309594"/>
<dbReference type="InterPro" id="IPR050346">
    <property type="entry name" value="FMO-like"/>
</dbReference>
<dbReference type="InterPro" id="IPR020846">
    <property type="entry name" value="MFS_dom"/>
</dbReference>
<keyword evidence="10" id="KW-1185">Reference proteome</keyword>
<evidence type="ECO:0000256" key="5">
    <source>
        <dbReference type="ARBA" id="ARBA00023002"/>
    </source>
</evidence>
<dbReference type="EMBL" id="JAAOAV010000177">
    <property type="protein sequence ID" value="KAF5592006.1"/>
    <property type="molecule type" value="Genomic_DNA"/>
</dbReference>
<dbReference type="Proteomes" id="UP000547976">
    <property type="component" value="Unassembled WGS sequence"/>
</dbReference>
<keyword evidence="3" id="KW-0285">Flavoprotein</keyword>
<evidence type="ECO:0000313" key="10">
    <source>
        <dbReference type="Proteomes" id="UP000547976"/>
    </source>
</evidence>
<dbReference type="InterPro" id="IPR006175">
    <property type="entry name" value="YjgF/YER057c/UK114"/>
</dbReference>
<evidence type="ECO:0000256" key="6">
    <source>
        <dbReference type="ARBA" id="ARBA00023180"/>
    </source>
</evidence>
<feature type="domain" description="Major facilitator superfamily (MFS) profile" evidence="8">
    <location>
        <begin position="66"/>
        <end position="472"/>
    </location>
</feature>
<comment type="similarity">
    <text evidence="2">Belongs to the FMO family.</text>
</comment>
<evidence type="ECO:0000256" key="7">
    <source>
        <dbReference type="SAM" id="Phobius"/>
    </source>
</evidence>
<dbReference type="GO" id="GO:0022857">
    <property type="term" value="F:transmembrane transporter activity"/>
    <property type="evidence" value="ECO:0007669"/>
    <property type="project" value="InterPro"/>
</dbReference>
<feature type="transmembrane region" description="Helical" evidence="7">
    <location>
        <begin position="409"/>
        <end position="429"/>
    </location>
</feature>
<dbReference type="OrthoDB" id="66881at2759"/>
<protein>
    <submittedName>
        <fullName evidence="9">Flavin depend monooxygenase</fullName>
    </submittedName>
</protein>
<feature type="transmembrane region" description="Helical" evidence="7">
    <location>
        <begin position="137"/>
        <end position="153"/>
    </location>
</feature>
<comment type="subcellular location">
    <subcellularLocation>
        <location evidence="1">Membrane</location>
        <topology evidence="1">Multi-pass membrane protein</topology>
    </subcellularLocation>
</comment>
<keyword evidence="7" id="KW-1133">Transmembrane helix</keyword>
<comment type="caution">
    <text evidence="9">The sequence shown here is derived from an EMBL/GenBank/DDBJ whole genome shotgun (WGS) entry which is preliminary data.</text>
</comment>
<feature type="transmembrane region" description="Helical" evidence="7">
    <location>
        <begin position="441"/>
        <end position="469"/>
    </location>
</feature>
<dbReference type="InterPro" id="IPR036259">
    <property type="entry name" value="MFS_trans_sf"/>
</dbReference>
<dbReference type="AlphaFoldDB" id="A0A8H5UK12"/>
<evidence type="ECO:0000256" key="3">
    <source>
        <dbReference type="ARBA" id="ARBA00022630"/>
    </source>
</evidence>
<dbReference type="InterPro" id="IPR020946">
    <property type="entry name" value="Flavin_mOase-like"/>
</dbReference>
<feature type="transmembrane region" description="Helical" evidence="7">
    <location>
        <begin position="373"/>
        <end position="397"/>
    </location>
</feature>
<gene>
    <name evidence="9" type="ORF">FSUBG_10310</name>
</gene>
<feature type="transmembrane region" description="Helical" evidence="7">
    <location>
        <begin position="159"/>
        <end position="182"/>
    </location>
</feature>
<sequence length="1120" mass="123288">MVRHDDTDSLGREKSPSLTFETAFPYVDLSLEDDIADANRPSLIIPSPDRPSSFRPFPINHESDWRAKLCVFGSFLFLFCSAGFSGSLGTIQSYFKTCQLKNYTNSEIGWILGTYLFLACIPSFLYGTLLDRYGPRLLSAVGGIFSTATFLIMGQCKTYWQFMLCFGVFGSIGAGINCTVAIGVVGKLFARKQGLAMGIAVTGASLGATIFPLVLQSTFDNLGWVWSMRIVAIVIASSTSIGFLCFLPFDRLVVLTDNFDSFGNIGSAFDLSAWKNSGFIFVSCSLFLMEFVNSGVFGLLPALSVATGMTAQDGFSLLSVIGGISCLSRLTIGLLSHYIGGVNTMVGTMVVMTILMPLAFANCTTGGGPSGPVFLYTFAAFWGFLSGSFYTVAPMCIARTCDPKEFARYYGSANLLVGVSLLIGNPLSGVVLEKAGAQTLAYLYLGIILFAMVSIVVARGLILGTFTTLGLRPDCSAQVQVNMDKQPQKVAVIGLGIAGLVAVKNMLEVGFNVTGFERNFPYPDSTPSHCPSAKVEEYIESYVDHFNFRHKLRLGVSVEKIRRDDEGNRWVVDIQGSEPEYFDKVVMATGGNNRPHIPNVDGMEQFEGEVLHSRAFKRPELFKGKRVVVVGVSNTGADTAAALCGHAEKVWLSRSHGAIVIPRKRDGIPFDHTLTARTMAFMGMFESNFPRLYEIIFNAICKKMQDNAFKMRPEWGLSPADSVLHTLPVISDNLIPLLESGNITCIPKIKRVTGCREIELTDGTRLNVDTIIWCTGYKADFGLLDPSVDPARNTTPKWAEATGSRGKPLPRLYQNVLSLDYPDSLAFMGNVLVATSAFPISDLCTMAIAQIWKGNSPLPSIAEMNRATDRQHELICKLANEGSVSPGWLRQAEWLAWADKAAGSQVYEHLGWGLKGWRLWWSDRALYRMLMDGVFTPFVWRVFDGEGKRMKWDGAREAIEKVNAELAAAKARNKNKKNMSQLKNYTYEGVGEFLTNFLNYAQAVRVGDQLQLSGQGGCFIKDGDLVFAETQLEQIDLAFENVDKALKASGGKGWEQVFRVNSYHTEITPEVGQRMAENYKKWMPNHKVIWTQIGVRQLGVPTMYCEIEVSAYDPEGTKKE</sequence>
<feature type="transmembrane region" description="Helical" evidence="7">
    <location>
        <begin position="490"/>
        <end position="507"/>
    </location>
</feature>
<keyword evidence="5" id="KW-0560">Oxidoreductase</keyword>
<evidence type="ECO:0000256" key="4">
    <source>
        <dbReference type="ARBA" id="ARBA00022827"/>
    </source>
</evidence>
<dbReference type="Pfam" id="PF07690">
    <property type="entry name" value="MFS_1"/>
    <property type="match status" value="1"/>
</dbReference>
<keyword evidence="7" id="KW-0812">Transmembrane</keyword>
<dbReference type="Gene3D" id="3.30.1330.40">
    <property type="entry name" value="RutC-like"/>
    <property type="match status" value="1"/>
</dbReference>
<name>A0A8H5UK12_GIBSU</name>
<evidence type="ECO:0000256" key="1">
    <source>
        <dbReference type="ARBA" id="ARBA00004141"/>
    </source>
</evidence>
<dbReference type="Gene3D" id="3.50.50.60">
    <property type="entry name" value="FAD/NAD(P)-binding domain"/>
    <property type="match status" value="1"/>
</dbReference>
<accession>A0A8H5UK12</accession>
<evidence type="ECO:0000256" key="2">
    <source>
        <dbReference type="ARBA" id="ARBA00009183"/>
    </source>
</evidence>
<feature type="transmembrane region" description="Helical" evidence="7">
    <location>
        <begin position="226"/>
        <end position="249"/>
    </location>
</feature>
<reference evidence="9 10" key="1">
    <citation type="submission" date="2020-05" db="EMBL/GenBank/DDBJ databases">
        <title>Identification and distribution of gene clusters putatively required for synthesis of sphingolipid metabolism inhibitors in phylogenetically diverse species of the filamentous fungus Fusarium.</title>
        <authorList>
            <person name="Kim H.-S."/>
            <person name="Busman M."/>
            <person name="Brown D.W."/>
            <person name="Divon H."/>
            <person name="Uhlig S."/>
            <person name="Proctor R.H."/>
        </authorList>
    </citation>
    <scope>NUCLEOTIDE SEQUENCE [LARGE SCALE GENOMIC DNA]</scope>
    <source>
        <strain evidence="9 10">NRRL 66333</strain>
    </source>
</reference>
<dbReference type="SUPFAM" id="SSF103473">
    <property type="entry name" value="MFS general substrate transporter"/>
    <property type="match status" value="1"/>
</dbReference>
<proteinExistence type="inferred from homology"/>
<dbReference type="CDD" id="cd06152">
    <property type="entry name" value="YjgF_YER057c_UK114_like_4"/>
    <property type="match status" value="1"/>
</dbReference>
<evidence type="ECO:0000313" key="9">
    <source>
        <dbReference type="EMBL" id="KAF5592006.1"/>
    </source>
</evidence>
<keyword evidence="4" id="KW-0274">FAD</keyword>
<dbReference type="PRINTS" id="PR00469">
    <property type="entry name" value="PNDRDTASEII"/>
</dbReference>
<dbReference type="SUPFAM" id="SSF51905">
    <property type="entry name" value="FAD/NAD(P)-binding domain"/>
    <property type="match status" value="1"/>
</dbReference>
<keyword evidence="6" id="KW-0325">Glycoprotein</keyword>
<dbReference type="GO" id="GO:0050660">
    <property type="term" value="F:flavin adenine dinucleotide binding"/>
    <property type="evidence" value="ECO:0007669"/>
    <property type="project" value="InterPro"/>
</dbReference>
<keyword evidence="7" id="KW-0472">Membrane</keyword>
<feature type="transmembrane region" description="Helical" evidence="7">
    <location>
        <begin position="194"/>
        <end position="214"/>
    </location>
</feature>
<dbReference type="Pfam" id="PF01042">
    <property type="entry name" value="Ribonuc_L-PSP"/>
    <property type="match status" value="1"/>
</dbReference>
<organism evidence="9 10">
    <name type="scientific">Gibberella subglutinans</name>
    <name type="common">Fusarium subglutinans</name>
    <dbReference type="NCBI Taxonomy" id="42677"/>
    <lineage>
        <taxon>Eukaryota</taxon>
        <taxon>Fungi</taxon>
        <taxon>Dikarya</taxon>
        <taxon>Ascomycota</taxon>
        <taxon>Pezizomycotina</taxon>
        <taxon>Sordariomycetes</taxon>
        <taxon>Hypocreomycetidae</taxon>
        <taxon>Hypocreales</taxon>
        <taxon>Nectriaceae</taxon>
        <taxon>Fusarium</taxon>
        <taxon>Fusarium fujikuroi species complex</taxon>
    </lineage>
</organism>
<keyword evidence="9" id="KW-0503">Monooxygenase</keyword>
<dbReference type="Gene3D" id="1.20.1250.20">
    <property type="entry name" value="MFS general substrate transporter like domains"/>
    <property type="match status" value="1"/>
</dbReference>
<feature type="transmembrane region" description="Helical" evidence="7">
    <location>
        <begin position="69"/>
        <end position="88"/>
    </location>
</feature>
<dbReference type="GO" id="GO:0004499">
    <property type="term" value="F:N,N-dimethylaniline monooxygenase activity"/>
    <property type="evidence" value="ECO:0007669"/>
    <property type="project" value="InterPro"/>
</dbReference>
<evidence type="ECO:0000259" key="8">
    <source>
        <dbReference type="PROSITE" id="PS50850"/>
    </source>
</evidence>